<dbReference type="AlphaFoldDB" id="A0AAU8BPB2"/>
<proteinExistence type="predicted"/>
<gene>
    <name evidence="1" type="ORF">PG915_23305</name>
</gene>
<organism evidence="1">
    <name type="scientific">Vibrio chaetopteri</name>
    <dbReference type="NCBI Taxonomy" id="3016528"/>
    <lineage>
        <taxon>Bacteria</taxon>
        <taxon>Pseudomonadati</taxon>
        <taxon>Pseudomonadota</taxon>
        <taxon>Gammaproteobacteria</taxon>
        <taxon>Vibrionales</taxon>
        <taxon>Vibrionaceae</taxon>
        <taxon>Vibrio</taxon>
    </lineage>
</organism>
<dbReference type="RefSeq" id="WP_353499347.1">
    <property type="nucleotide sequence ID" value="NZ_CP115921.1"/>
</dbReference>
<name>A0AAU8BPB2_9VIBR</name>
<dbReference type="KEGG" id="vck:PG915_23305"/>
<sequence length="53" mass="6071">MPTQQFEQLKEQLKKLSPQQLKALQGEISSQLQPNSDNLLSDEELTALSQLFR</sequence>
<reference evidence="1" key="1">
    <citation type="submission" date="2023-01" db="EMBL/GenBank/DDBJ databases">
        <title>Vibrio sp. CB1-14 genome sequencing.</title>
        <authorList>
            <person name="Otstavnykh N."/>
            <person name="Isaeva M."/>
            <person name="Meleshko D."/>
        </authorList>
    </citation>
    <scope>NUCLEOTIDE SEQUENCE</scope>
    <source>
        <strain evidence="1">CB1-14</strain>
    </source>
</reference>
<protein>
    <submittedName>
        <fullName evidence="1">Uncharacterized protein</fullName>
    </submittedName>
</protein>
<evidence type="ECO:0000313" key="1">
    <source>
        <dbReference type="EMBL" id="XCD18199.1"/>
    </source>
</evidence>
<accession>A0AAU8BPB2</accession>
<dbReference type="EMBL" id="CP115921">
    <property type="protein sequence ID" value="XCD18199.1"/>
    <property type="molecule type" value="Genomic_DNA"/>
</dbReference>